<keyword evidence="1" id="KW-0479">Metal-binding</keyword>
<evidence type="ECO:0000256" key="1">
    <source>
        <dbReference type="ARBA" id="ARBA00022723"/>
    </source>
</evidence>
<protein>
    <recommendedName>
        <fullName evidence="4">4Fe-4S ferredoxin-type domain-containing protein</fullName>
    </recommendedName>
</protein>
<dbReference type="InterPro" id="IPR017896">
    <property type="entry name" value="4Fe4S_Fe-S-bd"/>
</dbReference>
<evidence type="ECO:0000259" key="4">
    <source>
        <dbReference type="PROSITE" id="PS51379"/>
    </source>
</evidence>
<organism evidence="5 6">
    <name type="scientific">Claveliimonas bilis</name>
    <dbReference type="NCBI Taxonomy" id="3028070"/>
    <lineage>
        <taxon>Bacteria</taxon>
        <taxon>Bacillati</taxon>
        <taxon>Bacillota</taxon>
        <taxon>Clostridia</taxon>
        <taxon>Lachnospirales</taxon>
        <taxon>Lachnospiraceae</taxon>
        <taxon>Claveliimonas</taxon>
    </lineage>
</organism>
<evidence type="ECO:0000256" key="3">
    <source>
        <dbReference type="ARBA" id="ARBA00023014"/>
    </source>
</evidence>
<dbReference type="PANTHER" id="PTHR42827">
    <property type="entry name" value="IRON-SULFUR CLUSTER-BINDING PROTEIN-RELATED"/>
    <property type="match status" value="1"/>
</dbReference>
<dbReference type="InterPro" id="IPR017900">
    <property type="entry name" value="4Fe4S_Fe_S_CS"/>
</dbReference>
<reference evidence="6" key="1">
    <citation type="journal article" date="2023" name="Int. J. Syst. Evol. Microbiol.">
        <title>Claveliimonas bilis gen. nov., sp. nov., deoxycholic acid-producing bacteria isolated from human faeces, and reclassification of Sellimonas monacensis Zenner et al. 2021 as Claveliimonas monacensis comb. nov.</title>
        <authorList>
            <person name="Hisatomi A."/>
            <person name="Kastawa N.W.E.P.G."/>
            <person name="Song I."/>
            <person name="Ohkuma M."/>
            <person name="Fukiya S."/>
            <person name="Sakamoto M."/>
        </authorList>
    </citation>
    <scope>NUCLEOTIDE SEQUENCE [LARGE SCALE GENOMIC DNA]</scope>
    <source>
        <strain evidence="6">12BBH14</strain>
    </source>
</reference>
<accession>A0ABM8I174</accession>
<dbReference type="Proteomes" id="UP001305815">
    <property type="component" value="Chromosome"/>
</dbReference>
<dbReference type="RefSeq" id="WP_316266256.1">
    <property type="nucleotide sequence ID" value="NZ_AP027742.1"/>
</dbReference>
<evidence type="ECO:0000313" key="6">
    <source>
        <dbReference type="Proteomes" id="UP001305815"/>
    </source>
</evidence>
<dbReference type="Gene3D" id="3.30.70.20">
    <property type="match status" value="1"/>
</dbReference>
<keyword evidence="2" id="KW-0408">Iron</keyword>
<keyword evidence="3" id="KW-0411">Iron-sulfur</keyword>
<dbReference type="Pfam" id="PF13484">
    <property type="entry name" value="Fer4_16"/>
    <property type="match status" value="1"/>
</dbReference>
<evidence type="ECO:0000256" key="2">
    <source>
        <dbReference type="ARBA" id="ARBA00023004"/>
    </source>
</evidence>
<keyword evidence="6" id="KW-1185">Reference proteome</keyword>
<proteinExistence type="predicted"/>
<feature type="domain" description="4Fe-4S ferredoxin-type" evidence="4">
    <location>
        <begin position="151"/>
        <end position="176"/>
    </location>
</feature>
<dbReference type="EMBL" id="AP027742">
    <property type="protein sequence ID" value="BDZ76553.1"/>
    <property type="molecule type" value="Genomic_DNA"/>
</dbReference>
<gene>
    <name evidence="5" type="ORF">Lac1_07360</name>
</gene>
<name>A0ABM8I174_9FIRM</name>
<dbReference type="SUPFAM" id="SSF54862">
    <property type="entry name" value="4Fe-4S ferredoxins"/>
    <property type="match status" value="1"/>
</dbReference>
<sequence>MSDISLLKKELFTLLKEKGAKLTGVADLSGVVDGNMKTGVSVAVPVPRHIVQDLKTAPTKEYYDAYHSLNARLDEIVSCGAEFLIKNGFNAYANTTKTVKQNEEWRTPLPHKTVATRAGLGWIGKSCLLVTKEYGSAIRLSSLVTDAPLPFDFPVTKSQCGTCDICVKSCPAKALTGHLWNPETKREELFHREICYSTQLQRMKESTGIEADLCGLCFAVCPYTQKWLNAPE</sequence>
<dbReference type="PROSITE" id="PS51379">
    <property type="entry name" value="4FE4S_FER_2"/>
    <property type="match status" value="1"/>
</dbReference>
<evidence type="ECO:0000313" key="5">
    <source>
        <dbReference type="EMBL" id="BDZ76553.1"/>
    </source>
</evidence>
<dbReference type="PROSITE" id="PS00198">
    <property type="entry name" value="4FE4S_FER_1"/>
    <property type="match status" value="1"/>
</dbReference>
<dbReference type="PANTHER" id="PTHR42827:SF1">
    <property type="entry name" value="IRON-SULFUR CLUSTER-BINDING PROTEIN"/>
    <property type="match status" value="1"/>
</dbReference>